<gene>
    <name evidence="2" type="ORF">H9L01_08630</name>
</gene>
<organism evidence="2 3">
    <name type="scientific">Erysipelothrix inopinata</name>
    <dbReference type="NCBI Taxonomy" id="225084"/>
    <lineage>
        <taxon>Bacteria</taxon>
        <taxon>Bacillati</taxon>
        <taxon>Bacillota</taxon>
        <taxon>Erysipelotrichia</taxon>
        <taxon>Erysipelotrichales</taxon>
        <taxon>Erysipelotrichaceae</taxon>
        <taxon>Erysipelothrix</taxon>
    </lineage>
</organism>
<evidence type="ECO:0000313" key="3">
    <source>
        <dbReference type="Proteomes" id="UP000515928"/>
    </source>
</evidence>
<keyword evidence="1" id="KW-0472">Membrane</keyword>
<evidence type="ECO:0000313" key="2">
    <source>
        <dbReference type="EMBL" id="QNN60428.1"/>
    </source>
</evidence>
<feature type="transmembrane region" description="Helical" evidence="1">
    <location>
        <begin position="237"/>
        <end position="258"/>
    </location>
</feature>
<dbReference type="AlphaFoldDB" id="A0A7G9RXV3"/>
<accession>A0A7G9RXV3</accession>
<keyword evidence="3" id="KW-1185">Reference proteome</keyword>
<feature type="transmembrane region" description="Helical" evidence="1">
    <location>
        <begin position="40"/>
        <end position="62"/>
    </location>
</feature>
<keyword evidence="1" id="KW-0812">Transmembrane</keyword>
<keyword evidence="1" id="KW-1133">Transmembrane helix</keyword>
<name>A0A7G9RXV3_9FIRM</name>
<protein>
    <recommendedName>
        <fullName evidence="4">Type II secretion system F family protein</fullName>
    </recommendedName>
</protein>
<dbReference type="KEGG" id="eio:H9L01_08630"/>
<dbReference type="EMBL" id="CP060715">
    <property type="protein sequence ID" value="QNN60428.1"/>
    <property type="molecule type" value="Genomic_DNA"/>
</dbReference>
<dbReference type="RefSeq" id="WP_187533557.1">
    <property type="nucleotide sequence ID" value="NZ_CBCSHU010000004.1"/>
</dbReference>
<dbReference type="Proteomes" id="UP000515928">
    <property type="component" value="Chromosome"/>
</dbReference>
<proteinExistence type="predicted"/>
<reference evidence="2 3" key="1">
    <citation type="submission" date="2020-08" db="EMBL/GenBank/DDBJ databases">
        <title>Genome sequence of Erysipelothrix inopinata DSM 15511T.</title>
        <authorList>
            <person name="Hyun D.-W."/>
            <person name="Bae J.-W."/>
        </authorList>
    </citation>
    <scope>NUCLEOTIDE SEQUENCE [LARGE SCALE GENOMIC DNA]</scope>
    <source>
        <strain evidence="2 3">DSM 15511</strain>
    </source>
</reference>
<evidence type="ECO:0008006" key="4">
    <source>
        <dbReference type="Google" id="ProtNLM"/>
    </source>
</evidence>
<feature type="transmembrane region" description="Helical" evidence="1">
    <location>
        <begin position="82"/>
        <end position="107"/>
    </location>
</feature>
<evidence type="ECO:0000256" key="1">
    <source>
        <dbReference type="SAM" id="Phobius"/>
    </source>
</evidence>
<sequence>MKDIFDFYCSSTISAPSNIELYLVLHRDKKTRIRNIGLKLAYPLFLWFVAILFSLFYCLYFSKVLIGFLNDFGVNPTIIYTYRLISGGVIGICLIVIFAVFVGFYIYSKVDLRISFLLKYQHKGIGKYFNELISYQFIKIVTIYLAYSLSIQDVLKEIMEMTRKTSQFWVASSIRNDLINGKSLERSIQNSYLNKEAQNTLNLIQIDYENCSFQNHLAVMEEDIQQSEKVIIRWIKFLSYLSIFVSVVLFYLSLLVPLKIMEGL</sequence>